<dbReference type="Proteomes" id="UP001432251">
    <property type="component" value="Chromosome"/>
</dbReference>
<organism evidence="1 2">
    <name type="scientific">Streptomyces citrinus</name>
    <dbReference type="NCBI Taxonomy" id="3118173"/>
    <lineage>
        <taxon>Bacteria</taxon>
        <taxon>Bacillati</taxon>
        <taxon>Actinomycetota</taxon>
        <taxon>Actinomycetes</taxon>
        <taxon>Kitasatosporales</taxon>
        <taxon>Streptomycetaceae</taxon>
        <taxon>Streptomyces</taxon>
    </lineage>
</organism>
<sequence>MSHETLLRWVRKGDLDEVADLLDGMTDVERRACLPALKEFRKELRAEPWSSDARVAYPALQAAGAACHTGAAAAATWLGAADWRWSRQAAPQVLLHLLGDRETAWLADVAHRLAALPTSRGVPYGVLSGLVALSGCPVPTTEAYVVGWVDHVNTGRGHRQSLADRLRAEPHLAELTAALFETDDIGGRLDWYEPNDRWSWSRGLAELAAEGVLERKALVDGCVARLVRGGRPSDVRLFLKVLDRLALSRDEQRERLADWVALCADGAAPVATYAQKVLGALALDGEVSARSLAEVSVAVLFRPEKKLVRAQLVLLDRVLRSIGRQGGPAADELLPAAGEAFGHADTEVQERALKLVARHIADAGAAARSQLALAADQLSAGLRSRAEEVLGVRLSADGPYEEVLPTAAEPFRLASAPDSAAEVAEEVGALLASGGDMAAFERTLDGLMRHAYRDRAALKEALLPAVSRRWWYDSDRQGFAQTHFRGATYGLEVVAAAVADTVRTGVLHEAVTHGPQGRASHADSALRRCYDARLWEAAYQIRTAPVPFLLATPTWSTGFIEPAALVQRLAAYRDAGARVGSADFAQALLRVDRGSAQAEDAARDAAALGTREGGRLADWLRSPTPVEAAMTLGADSGHLLVGLGEQADLHDGLPDPFRRLGKSLPLPEESVSYWQVESGTPQEQAHWLAVLPGRRETVAARLLQEVSFCTVYEIRGAAAYLPLLAEAEGTAGTAVHLSVAYGLAARHPEDRLAAVDALLILAGRRQLDGRLLGSLLAQAWDLADVKATRLAESLGTAAATGAFGTVSQVLRGLVPTLLARKESPVALRGLGDLLGVAADCAERTGEREAIPGLADVAARKGSSRLVAQARRLHAATG</sequence>
<protein>
    <submittedName>
        <fullName evidence="1">DUF6493 family protein</fullName>
    </submittedName>
</protein>
<accession>A0ACD5A6Q3</accession>
<evidence type="ECO:0000313" key="1">
    <source>
        <dbReference type="EMBL" id="WWQ62861.1"/>
    </source>
</evidence>
<keyword evidence="2" id="KW-1185">Reference proteome</keyword>
<evidence type="ECO:0000313" key="2">
    <source>
        <dbReference type="Proteomes" id="UP001432251"/>
    </source>
</evidence>
<reference evidence="1" key="1">
    <citation type="journal article" date="2025" name="Int. J. Syst. Evol. Microbiol.">
        <title>Streptomyces citrinus sp. nov., with yellow diffusible pigment.</title>
        <authorList>
            <person name="He Y."/>
            <person name="Yang E."/>
            <person name="Xu J."/>
            <person name="Sun Y."/>
            <person name="Sun L."/>
        </authorList>
    </citation>
    <scope>NUCLEOTIDE SEQUENCE</scope>
    <source>
        <strain evidence="1">Q6</strain>
    </source>
</reference>
<dbReference type="EMBL" id="CP146022">
    <property type="protein sequence ID" value="WWQ62861.1"/>
    <property type="molecule type" value="Genomic_DNA"/>
</dbReference>
<gene>
    <name evidence="1" type="ORF">V2W30_05465</name>
</gene>
<name>A0ACD5A6Q3_9ACTN</name>
<proteinExistence type="predicted"/>